<proteinExistence type="predicted"/>
<dbReference type="PANTHER" id="PTHR46841:SF10">
    <property type="entry name" value="CD200 MOLECULE LIKE 1-RELATED"/>
    <property type="match status" value="1"/>
</dbReference>
<dbReference type="AGR" id="RGD:1590201"/>
<dbReference type="PANTHER" id="PTHR46841">
    <property type="entry name" value="OX-2 MEMBRANE GLYCOPROTEIN"/>
    <property type="match status" value="1"/>
</dbReference>
<dbReference type="Proteomes" id="UP000002494">
    <property type="component" value="Chromosome 11"/>
</dbReference>
<keyword evidence="3" id="KW-0732">Signal</keyword>
<feature type="compositionally biased region" description="Low complexity" evidence="9">
    <location>
        <begin position="160"/>
        <end position="176"/>
    </location>
</feature>
<evidence type="ECO:0000313" key="13">
    <source>
        <dbReference type="RGD" id="1590201"/>
    </source>
</evidence>
<evidence type="ECO:0000313" key="12">
    <source>
        <dbReference type="Proteomes" id="UP000002494"/>
    </source>
</evidence>
<dbReference type="InterPro" id="IPR013783">
    <property type="entry name" value="Ig-like_fold"/>
</dbReference>
<organism evidence="11 12">
    <name type="scientific">Rattus norvegicus</name>
    <name type="common">Rat</name>
    <dbReference type="NCBI Taxonomy" id="10116"/>
    <lineage>
        <taxon>Eukaryota</taxon>
        <taxon>Metazoa</taxon>
        <taxon>Chordata</taxon>
        <taxon>Craniata</taxon>
        <taxon>Vertebrata</taxon>
        <taxon>Euteleostomi</taxon>
        <taxon>Mammalia</taxon>
        <taxon>Eutheria</taxon>
        <taxon>Euarchontoglires</taxon>
        <taxon>Glires</taxon>
        <taxon>Rodentia</taxon>
        <taxon>Myomorpha</taxon>
        <taxon>Muroidea</taxon>
        <taxon>Muridae</taxon>
        <taxon>Murinae</taxon>
        <taxon>Rattus</taxon>
    </lineage>
</organism>
<dbReference type="AlphaFoldDB" id="A0A8I6AHP4"/>
<reference evidence="11" key="1">
    <citation type="submission" date="2024-01" db="EMBL/GenBank/DDBJ databases">
        <title>GRCr8: a new rat reference genome assembly contstructed from accurate long reads and long range scaffolding.</title>
        <authorList>
            <person name="Doris P.A."/>
            <person name="Kalbfleisch T."/>
            <person name="Li K."/>
            <person name="Howe K."/>
            <person name="Wood J."/>
        </authorList>
    </citation>
    <scope>NUCLEOTIDE SEQUENCE [LARGE SCALE GENOMIC DNA]</scope>
    <source>
        <strain evidence="11">Brown Norway</strain>
    </source>
</reference>
<evidence type="ECO:0000313" key="11">
    <source>
        <dbReference type="Ensembl" id="ENSRNOP00000087948.1"/>
    </source>
</evidence>
<gene>
    <name evidence="11 13" type="primary">Cd200l1</name>
    <name evidence="13" type="synonym">LOC685767</name>
</gene>
<dbReference type="InterPro" id="IPR047164">
    <property type="entry name" value="OX2G-like"/>
</dbReference>
<protein>
    <submittedName>
        <fullName evidence="11">CD200 molecule like 1</fullName>
    </submittedName>
</protein>
<evidence type="ECO:0000256" key="10">
    <source>
        <dbReference type="SAM" id="Phobius"/>
    </source>
</evidence>
<dbReference type="GeneTree" id="ENSGT00940000163897"/>
<evidence type="ECO:0000256" key="5">
    <source>
        <dbReference type="ARBA" id="ARBA00023136"/>
    </source>
</evidence>
<keyword evidence="6" id="KW-1015">Disulfide bond</keyword>
<feature type="region of interest" description="Disordered" evidence="9">
    <location>
        <begin position="148"/>
        <end position="188"/>
    </location>
</feature>
<evidence type="ECO:0000256" key="6">
    <source>
        <dbReference type="ARBA" id="ARBA00023157"/>
    </source>
</evidence>
<dbReference type="Ensembl" id="ENSRNOT00000113529.2">
    <property type="protein sequence ID" value="ENSRNOP00000087948.1"/>
    <property type="gene ID" value="ENSRNOG00000053301.4"/>
</dbReference>
<keyword evidence="8" id="KW-0393">Immunoglobulin domain</keyword>
<reference evidence="11" key="3">
    <citation type="submission" date="2025-09" db="UniProtKB">
        <authorList>
            <consortium name="Ensembl"/>
        </authorList>
    </citation>
    <scope>IDENTIFICATION</scope>
    <source>
        <strain evidence="11">Brown Norway</strain>
    </source>
</reference>
<name>A0A8I6AHP4_RAT</name>
<evidence type="ECO:0000256" key="9">
    <source>
        <dbReference type="SAM" id="MobiDB-lite"/>
    </source>
</evidence>
<dbReference type="Gene3D" id="2.60.40.10">
    <property type="entry name" value="Immunoglobulins"/>
    <property type="match status" value="1"/>
</dbReference>
<evidence type="ECO:0000256" key="8">
    <source>
        <dbReference type="ARBA" id="ARBA00023319"/>
    </source>
</evidence>
<keyword evidence="2 10" id="KW-0812">Transmembrane</keyword>
<feature type="transmembrane region" description="Helical" evidence="10">
    <location>
        <begin position="120"/>
        <end position="142"/>
    </location>
</feature>
<evidence type="ECO:0000256" key="2">
    <source>
        <dbReference type="ARBA" id="ARBA00022692"/>
    </source>
</evidence>
<accession>A0A8I6AHP4</accession>
<sequence length="188" mass="20657">MLPLCAQESAVSELVTELQSVSGSEDLQNLQCSAVGKPAPGISIYPSQVTVHPAQEYLAQNPNATVTVTKSYSISLKTARSLGLQNVVVSMTHPVRHEEKIVPLPRNQGGTTNSCLNWKITATIFIILFLISWIIIGALRFIHFKKKRSENTPEPSSTQTPNPLSTLVPTPPSTETDNLMRHRRQTET</sequence>
<reference evidence="11" key="2">
    <citation type="submission" date="2025-08" db="UniProtKB">
        <authorList>
            <consortium name="Ensembl"/>
        </authorList>
    </citation>
    <scope>IDENTIFICATION</scope>
    <source>
        <strain evidence="11">Brown Norway</strain>
    </source>
</reference>
<dbReference type="RGD" id="1590201">
    <property type="gene designation" value="Cd200l1"/>
</dbReference>
<keyword evidence="4 10" id="KW-1133">Transmembrane helix</keyword>
<comment type="subcellular location">
    <subcellularLocation>
        <location evidence="1">Membrane</location>
        <topology evidence="1">Single-pass membrane protein</topology>
    </subcellularLocation>
</comment>
<evidence type="ECO:0000256" key="7">
    <source>
        <dbReference type="ARBA" id="ARBA00023180"/>
    </source>
</evidence>
<keyword evidence="5 10" id="KW-0472">Membrane</keyword>
<dbReference type="GO" id="GO:0098632">
    <property type="term" value="F:cell-cell adhesion mediator activity"/>
    <property type="evidence" value="ECO:0007669"/>
    <property type="project" value="InterPro"/>
</dbReference>
<evidence type="ECO:0000256" key="3">
    <source>
        <dbReference type="ARBA" id="ARBA00022729"/>
    </source>
</evidence>
<evidence type="ECO:0000256" key="4">
    <source>
        <dbReference type="ARBA" id="ARBA00022989"/>
    </source>
</evidence>
<dbReference type="GO" id="GO:0016020">
    <property type="term" value="C:membrane"/>
    <property type="evidence" value="ECO:0007669"/>
    <property type="project" value="UniProtKB-SubCell"/>
</dbReference>
<keyword evidence="7" id="KW-0325">Glycoprotein</keyword>
<evidence type="ECO:0000256" key="1">
    <source>
        <dbReference type="ARBA" id="ARBA00004167"/>
    </source>
</evidence>
<keyword evidence="12" id="KW-1185">Reference proteome</keyword>